<proteinExistence type="predicted"/>
<dbReference type="InterPro" id="IPR016087">
    <property type="entry name" value="Chalcone_isomerase"/>
</dbReference>
<protein>
    <recommendedName>
        <fullName evidence="1">Chalcone isomerase domain-containing protein</fullName>
    </recommendedName>
</protein>
<reference evidence="2 3" key="1">
    <citation type="journal article" date="2013" name="ISME J.">
        <title>By their genes ye shall know them: genomic signatures of predatory bacteria.</title>
        <authorList>
            <person name="Pasternak Z."/>
            <person name="Pietrokovski S."/>
            <person name="Rotem O."/>
            <person name="Gophna U."/>
            <person name="Lurie-Weinberger M.N."/>
            <person name="Jurkevitch E."/>
        </authorList>
    </citation>
    <scope>NUCLEOTIDE SEQUENCE [LARGE SCALE GENOMIC DNA]</scope>
    <source>
        <strain evidence="2 3">JSS</strain>
    </source>
</reference>
<name>M4V7G5_9BACT</name>
<dbReference type="EMBL" id="CP003537">
    <property type="protein sequence ID" value="AGH95337.1"/>
    <property type="molecule type" value="Genomic_DNA"/>
</dbReference>
<evidence type="ECO:0000259" key="1">
    <source>
        <dbReference type="Pfam" id="PF16036"/>
    </source>
</evidence>
<dbReference type="Pfam" id="PF16036">
    <property type="entry name" value="Chalcone_3"/>
    <property type="match status" value="1"/>
</dbReference>
<dbReference type="STRING" id="1184267.A11Q_1121"/>
<organism evidence="2 3">
    <name type="scientific">Pseudobdellovibrio exovorus JSS</name>
    <dbReference type="NCBI Taxonomy" id="1184267"/>
    <lineage>
        <taxon>Bacteria</taxon>
        <taxon>Pseudomonadati</taxon>
        <taxon>Bdellovibrionota</taxon>
        <taxon>Bdellovibrionia</taxon>
        <taxon>Bdellovibrionales</taxon>
        <taxon>Pseudobdellovibrionaceae</taxon>
        <taxon>Pseudobdellovibrio</taxon>
    </lineage>
</organism>
<dbReference type="HOGENOM" id="CLU_1253908_0_0_7"/>
<dbReference type="eggNOG" id="ENOG5031VBU">
    <property type="taxonomic scope" value="Bacteria"/>
</dbReference>
<keyword evidence="3" id="KW-1185">Reference proteome</keyword>
<feature type="domain" description="Chalcone isomerase" evidence="1">
    <location>
        <begin position="63"/>
        <end position="218"/>
    </location>
</feature>
<dbReference type="Gene3D" id="3.50.70.10">
    <property type="match status" value="1"/>
</dbReference>
<evidence type="ECO:0000313" key="3">
    <source>
        <dbReference type="Proteomes" id="UP000012040"/>
    </source>
</evidence>
<evidence type="ECO:0000313" key="2">
    <source>
        <dbReference type="EMBL" id="AGH95337.1"/>
    </source>
</evidence>
<dbReference type="Proteomes" id="UP000012040">
    <property type="component" value="Chromosome"/>
</dbReference>
<dbReference type="PATRIC" id="fig|1184267.3.peg.1134"/>
<accession>M4V7G5</accession>
<dbReference type="InterPro" id="IPR016088">
    <property type="entry name" value="Chalcone_isomerase_3-sand"/>
</dbReference>
<dbReference type="OrthoDB" id="5510754at2"/>
<dbReference type="KEGG" id="bex:A11Q_1121"/>
<gene>
    <name evidence="2" type="ORF">A11Q_1121</name>
</gene>
<sequence length="220" mass="24438">MRGSTSMGLMTVFLAFTFNTHTAQAISVNPILGEELFIERPLLKESVIKSESEEIKLQPISHGIRKKPIFGLVPVNVYTLQLLTASPKKLIHTAEGFLSSLKASGPAQLNFTFLRNMPGDRISNSLKEGLRANKVSLKDLSPELEQFLQQISDVSEFQNNSNLTLTFEWKAQQSLVHISRGAKLLKSISGTPEFADQLLSIWFGKASDPKLNELKNTLIN</sequence>
<dbReference type="AlphaFoldDB" id="M4V7G5"/>
<dbReference type="RefSeq" id="WP_015469827.1">
    <property type="nucleotide sequence ID" value="NC_020813.1"/>
</dbReference>